<evidence type="ECO:0000313" key="1">
    <source>
        <dbReference type="EMBL" id="CAB5677142.1"/>
    </source>
</evidence>
<dbReference type="EMBL" id="NOWC01000001">
    <property type="protein sequence ID" value="OZS76387.1"/>
    <property type="molecule type" value="Genomic_DNA"/>
</dbReference>
<comment type="caution">
    <text evidence="2">The sequence shown here is derived from an EMBL/GenBank/DDBJ whole genome shotgun (WGS) entry which is preliminary data.</text>
</comment>
<dbReference type="SUPFAM" id="SSF55729">
    <property type="entry name" value="Acyl-CoA N-acyltransferases (Nat)"/>
    <property type="match status" value="1"/>
</dbReference>
<dbReference type="Proteomes" id="UP000216001">
    <property type="component" value="Unassembled WGS sequence"/>
</dbReference>
<reference evidence="1" key="2">
    <citation type="submission" date="2020-05" db="EMBL/GenBank/DDBJ databases">
        <authorList>
            <person name="Delgado-Blas J."/>
        </authorList>
    </citation>
    <scope>NUCLEOTIDE SEQUENCE</scope>
    <source>
        <strain evidence="1">BB1453</strain>
    </source>
</reference>
<gene>
    <name evidence="2" type="ORF">CHI95_00720</name>
    <name evidence="1" type="ORF">GHA_01069</name>
</gene>
<organism evidence="2 3">
    <name type="scientific">Providencia rettgeri</name>
    <dbReference type="NCBI Taxonomy" id="587"/>
    <lineage>
        <taxon>Bacteria</taxon>
        <taxon>Pseudomonadati</taxon>
        <taxon>Pseudomonadota</taxon>
        <taxon>Gammaproteobacteria</taxon>
        <taxon>Enterobacterales</taxon>
        <taxon>Morganellaceae</taxon>
        <taxon>Providencia</taxon>
    </lineage>
</organism>
<evidence type="ECO:0000313" key="3">
    <source>
        <dbReference type="Proteomes" id="UP000216001"/>
    </source>
</evidence>
<dbReference type="EMBL" id="CAHPSF010000002">
    <property type="protein sequence ID" value="CAB5677142.1"/>
    <property type="molecule type" value="Genomic_DNA"/>
</dbReference>
<evidence type="ECO:0000313" key="2">
    <source>
        <dbReference type="EMBL" id="OZS76387.1"/>
    </source>
</evidence>
<protein>
    <submittedName>
        <fullName evidence="2">N-acetyltransferase</fullName>
    </submittedName>
</protein>
<dbReference type="AlphaFoldDB" id="A0A264VZZ4"/>
<accession>A0A264VZZ4</accession>
<dbReference type="RefSeq" id="WP_094960465.1">
    <property type="nucleotide sequence ID" value="NZ_ABDWLN020000036.1"/>
</dbReference>
<sequence length="163" mass="18115">MNIKYELMTQSDCPAVAQLLQSNSESQQGGLLGEYPQAKVNAMFSGSLTTVIARDGNKIIAVVFSFDPHSSSLPAIAHLIIKQHTEIIQNNWFYGPVCIDRNYRGKNILKSLFDNVCSYNQGKPIAFINADNLRSLFAHKKIGMSNVTNFEFNGTPYHLMVGN</sequence>
<keyword evidence="2" id="KW-0808">Transferase</keyword>
<dbReference type="Gene3D" id="3.40.630.30">
    <property type="match status" value="1"/>
</dbReference>
<reference evidence="2 3" key="1">
    <citation type="submission" date="2017-07" db="EMBL/GenBank/DDBJ databases">
        <title>blaIMP-27 on transferable plasmids in Proteus mirabilis and Providencia rettgeri.</title>
        <authorList>
            <person name="Potter R."/>
        </authorList>
    </citation>
    <scope>NUCLEOTIDE SEQUENCE [LARGE SCALE GENOMIC DNA]</scope>
    <source>
        <strain evidence="2 3">PR1</strain>
    </source>
</reference>
<proteinExistence type="predicted"/>
<dbReference type="GeneID" id="92274654"/>
<dbReference type="GO" id="GO:0016740">
    <property type="term" value="F:transferase activity"/>
    <property type="evidence" value="ECO:0007669"/>
    <property type="project" value="UniProtKB-KW"/>
</dbReference>
<dbReference type="InterPro" id="IPR016181">
    <property type="entry name" value="Acyl_CoA_acyltransferase"/>
</dbReference>
<name>A0A264VZZ4_PRORE</name>
<dbReference type="Proteomes" id="UP000834611">
    <property type="component" value="Unassembled WGS sequence"/>
</dbReference>